<feature type="transmembrane region" description="Helical" evidence="1">
    <location>
        <begin position="57"/>
        <end position="90"/>
    </location>
</feature>
<dbReference type="Proteomes" id="UP000292881">
    <property type="component" value="Unassembled WGS sequence"/>
</dbReference>
<dbReference type="OrthoDB" id="4374883at2"/>
<dbReference type="AlphaFoldDB" id="A0A4Q2J8I6"/>
<feature type="transmembrane region" description="Helical" evidence="1">
    <location>
        <begin position="15"/>
        <end position="45"/>
    </location>
</feature>
<reference evidence="3 4" key="1">
    <citation type="submission" date="2019-01" db="EMBL/GenBank/DDBJ databases">
        <authorList>
            <person name="Li J."/>
        </authorList>
    </citation>
    <scope>NUCLEOTIDE SEQUENCE [LARGE SCALE GENOMIC DNA]</scope>
    <source>
        <strain evidence="3 4">CGMCC 4.7180</strain>
    </source>
</reference>
<evidence type="ECO:0000313" key="3">
    <source>
        <dbReference type="EMBL" id="RXZ39775.1"/>
    </source>
</evidence>
<protein>
    <submittedName>
        <fullName evidence="3">DUF4190 domain-containing protein</fullName>
    </submittedName>
</protein>
<dbReference type="Pfam" id="PF13828">
    <property type="entry name" value="DUF4190"/>
    <property type="match status" value="1"/>
</dbReference>
<evidence type="ECO:0000256" key="1">
    <source>
        <dbReference type="SAM" id="Phobius"/>
    </source>
</evidence>
<feature type="domain" description="DUF4190" evidence="2">
    <location>
        <begin position="16"/>
        <end position="76"/>
    </location>
</feature>
<keyword evidence="4" id="KW-1185">Reference proteome</keyword>
<organism evidence="3 4">
    <name type="scientific">Agromyces binzhouensis</name>
    <dbReference type="NCBI Taxonomy" id="1817495"/>
    <lineage>
        <taxon>Bacteria</taxon>
        <taxon>Bacillati</taxon>
        <taxon>Actinomycetota</taxon>
        <taxon>Actinomycetes</taxon>
        <taxon>Micrococcales</taxon>
        <taxon>Microbacteriaceae</taxon>
        <taxon>Agromyces</taxon>
    </lineage>
</organism>
<evidence type="ECO:0000259" key="2">
    <source>
        <dbReference type="Pfam" id="PF13828"/>
    </source>
</evidence>
<keyword evidence="1" id="KW-0812">Transmembrane</keyword>
<proteinExistence type="predicted"/>
<comment type="caution">
    <text evidence="3">The sequence shown here is derived from an EMBL/GenBank/DDBJ whole genome shotgun (WGS) entry which is preliminary data.</text>
</comment>
<name>A0A4Q2J8I6_9MICO</name>
<keyword evidence="1" id="KW-1133">Transmembrane helix</keyword>
<evidence type="ECO:0000313" key="4">
    <source>
        <dbReference type="Proteomes" id="UP000292881"/>
    </source>
</evidence>
<dbReference type="EMBL" id="SDPL01000688">
    <property type="protein sequence ID" value="RXZ39775.1"/>
    <property type="molecule type" value="Genomic_DNA"/>
</dbReference>
<sequence>MPAPWTPPVAAPHNVLAWVAFGLGLGALMVGPISSIAAIVCGHIARAQIRRTGEQGAGAALTGLIFGYVLTIGMGLAIVLYVLLIVAIFAGTAYSSGVPTSL</sequence>
<accession>A0A4Q2J8I6</accession>
<gene>
    <name evidence="3" type="ORF">ESO86_17705</name>
</gene>
<keyword evidence="1" id="KW-0472">Membrane</keyword>
<dbReference type="InterPro" id="IPR025241">
    <property type="entry name" value="DUF4190"/>
</dbReference>